<keyword evidence="2" id="KW-1185">Reference proteome</keyword>
<proteinExistence type="predicted"/>
<evidence type="ECO:0008006" key="3">
    <source>
        <dbReference type="Google" id="ProtNLM"/>
    </source>
</evidence>
<reference evidence="1 2" key="1">
    <citation type="journal article" date="2019" name="Sci. Rep.">
        <title>Orb-weaving spider Araneus ventricosus genome elucidates the spidroin gene catalogue.</title>
        <authorList>
            <person name="Kono N."/>
            <person name="Nakamura H."/>
            <person name="Ohtoshi R."/>
            <person name="Moran D.A.P."/>
            <person name="Shinohara A."/>
            <person name="Yoshida Y."/>
            <person name="Fujiwara M."/>
            <person name="Mori M."/>
            <person name="Tomita M."/>
            <person name="Arakawa K."/>
        </authorList>
    </citation>
    <scope>NUCLEOTIDE SEQUENCE [LARGE SCALE GENOMIC DNA]</scope>
</reference>
<evidence type="ECO:0000313" key="1">
    <source>
        <dbReference type="EMBL" id="GBO00550.1"/>
    </source>
</evidence>
<dbReference type="EMBL" id="BGPR01029019">
    <property type="protein sequence ID" value="GBO00550.1"/>
    <property type="molecule type" value="Genomic_DNA"/>
</dbReference>
<name>A0A4Y2TMF1_ARAVE</name>
<comment type="caution">
    <text evidence="1">The sequence shown here is derived from an EMBL/GenBank/DDBJ whole genome shotgun (WGS) entry which is preliminary data.</text>
</comment>
<evidence type="ECO:0000313" key="2">
    <source>
        <dbReference type="Proteomes" id="UP000499080"/>
    </source>
</evidence>
<protein>
    <recommendedName>
        <fullName evidence="3">DDE-1 domain-containing protein</fullName>
    </recommendedName>
</protein>
<dbReference type="Proteomes" id="UP000499080">
    <property type="component" value="Unassembled WGS sequence"/>
</dbReference>
<dbReference type="AlphaFoldDB" id="A0A4Y2TMF1"/>
<sequence>MVSLLLRSRVKKNLKKLQHKKAILLMDNAPMHPDVEKHTAENITCIFIGPKQKRDFAVDGPGRDQIYEMRYRKQLLSKFLFEGDDYEEEAACSIVQFWKA</sequence>
<accession>A0A4Y2TMF1</accession>
<gene>
    <name evidence="1" type="ORF">AVEN_22823_1</name>
</gene>
<organism evidence="1 2">
    <name type="scientific">Araneus ventricosus</name>
    <name type="common">Orbweaver spider</name>
    <name type="synonym">Epeira ventricosa</name>
    <dbReference type="NCBI Taxonomy" id="182803"/>
    <lineage>
        <taxon>Eukaryota</taxon>
        <taxon>Metazoa</taxon>
        <taxon>Ecdysozoa</taxon>
        <taxon>Arthropoda</taxon>
        <taxon>Chelicerata</taxon>
        <taxon>Arachnida</taxon>
        <taxon>Araneae</taxon>
        <taxon>Araneomorphae</taxon>
        <taxon>Entelegynae</taxon>
        <taxon>Araneoidea</taxon>
        <taxon>Araneidae</taxon>
        <taxon>Araneus</taxon>
    </lineage>
</organism>